<feature type="domain" description="Peptidase C1A papain C-terminal" evidence="8">
    <location>
        <begin position="113"/>
        <end position="332"/>
    </location>
</feature>
<dbReference type="PROSITE" id="PS00639">
    <property type="entry name" value="THIOL_PROTEASE_HIS"/>
    <property type="match status" value="1"/>
</dbReference>
<comment type="similarity">
    <text evidence="1">Belongs to the peptidase C1 family.</text>
</comment>
<dbReference type="GO" id="GO:0006508">
    <property type="term" value="P:proteolysis"/>
    <property type="evidence" value="ECO:0007669"/>
    <property type="project" value="UniProtKB-KW"/>
</dbReference>
<accession>A0A6A4WE16</accession>
<protein>
    <submittedName>
        <fullName evidence="10">Cathepsin L</fullName>
    </submittedName>
</protein>
<dbReference type="PRINTS" id="PR00705">
    <property type="entry name" value="PAPAIN"/>
</dbReference>
<sequence>MRVLLVLALAQAALGTWVDVDEWANFKRAHGKNYADQFVELKHMQTYAANKAYINKHNAEADAGLHTYRLGINKYADMTNEEFSALMTRRKPAGLHRQQQQHGRPFVGTGLTAPESIDWRDQGAVTPAKDQGQCGSCWSFSTTGSLEGMWKLAGNDLVSLSEQQLMDCSFSYGNNACNGGEMRYSFEYLTDIGGIMSEADYPYEARTHHNRCNYDPAKSVADCTDFVIIQTDDESKLLDAVGNVGPVAVGMDASHLDFQLYSSGIYSNANCGTAISELDHGVLAVGYGTDAEGDFWLVKNSWGAEWGMDGFFKMARNANNMCGIASDCVYPII</sequence>
<organism evidence="10 11">
    <name type="scientific">Amphibalanus amphitrite</name>
    <name type="common">Striped barnacle</name>
    <name type="synonym">Balanus amphitrite</name>
    <dbReference type="NCBI Taxonomy" id="1232801"/>
    <lineage>
        <taxon>Eukaryota</taxon>
        <taxon>Metazoa</taxon>
        <taxon>Ecdysozoa</taxon>
        <taxon>Arthropoda</taxon>
        <taxon>Crustacea</taxon>
        <taxon>Multicrustacea</taxon>
        <taxon>Cirripedia</taxon>
        <taxon>Thoracica</taxon>
        <taxon>Thoracicalcarea</taxon>
        <taxon>Balanomorpha</taxon>
        <taxon>Balanoidea</taxon>
        <taxon>Balanidae</taxon>
        <taxon>Amphibalaninae</taxon>
        <taxon>Amphibalanus</taxon>
    </lineage>
</organism>
<dbReference type="InterPro" id="IPR013201">
    <property type="entry name" value="Prot_inhib_I29"/>
</dbReference>
<reference evidence="10 11" key="1">
    <citation type="submission" date="2019-07" db="EMBL/GenBank/DDBJ databases">
        <title>Draft genome assembly of a fouling barnacle, Amphibalanus amphitrite (Darwin, 1854): The first reference genome for Thecostraca.</title>
        <authorList>
            <person name="Kim W."/>
        </authorList>
    </citation>
    <scope>NUCLEOTIDE SEQUENCE [LARGE SCALE GENOMIC DNA]</scope>
    <source>
        <strain evidence="10">SNU_AA5</strain>
        <tissue evidence="10">Soma without cirri and trophi</tissue>
    </source>
</reference>
<proteinExistence type="inferred from homology"/>
<dbReference type="AlphaFoldDB" id="A0A6A4WE16"/>
<keyword evidence="2" id="KW-0645">Protease</keyword>
<evidence type="ECO:0000256" key="4">
    <source>
        <dbReference type="ARBA" id="ARBA00022807"/>
    </source>
</evidence>
<dbReference type="GO" id="GO:0008234">
    <property type="term" value="F:cysteine-type peptidase activity"/>
    <property type="evidence" value="ECO:0007669"/>
    <property type="project" value="UniProtKB-KW"/>
</dbReference>
<dbReference type="OrthoDB" id="10253408at2759"/>
<evidence type="ECO:0000259" key="9">
    <source>
        <dbReference type="SMART" id="SM00848"/>
    </source>
</evidence>
<comment type="caution">
    <text evidence="10">The sequence shown here is derived from an EMBL/GenBank/DDBJ whole genome shotgun (WGS) entry which is preliminary data.</text>
</comment>
<dbReference type="InterPro" id="IPR000668">
    <property type="entry name" value="Peptidase_C1A_C"/>
</dbReference>
<evidence type="ECO:0000256" key="6">
    <source>
        <dbReference type="ARBA" id="ARBA00023157"/>
    </source>
</evidence>
<dbReference type="Gene3D" id="3.90.70.10">
    <property type="entry name" value="Cysteine proteinases"/>
    <property type="match status" value="1"/>
</dbReference>
<feature type="signal peptide" evidence="7">
    <location>
        <begin position="1"/>
        <end position="15"/>
    </location>
</feature>
<keyword evidence="3" id="KW-0378">Hydrolase</keyword>
<keyword evidence="7" id="KW-0732">Signal</keyword>
<evidence type="ECO:0000313" key="11">
    <source>
        <dbReference type="Proteomes" id="UP000440578"/>
    </source>
</evidence>
<evidence type="ECO:0000256" key="7">
    <source>
        <dbReference type="SAM" id="SignalP"/>
    </source>
</evidence>
<dbReference type="InterPro" id="IPR025660">
    <property type="entry name" value="Pept_his_AS"/>
</dbReference>
<dbReference type="InterPro" id="IPR013128">
    <property type="entry name" value="Peptidase_C1A"/>
</dbReference>
<dbReference type="SMART" id="SM00848">
    <property type="entry name" value="Inhibitor_I29"/>
    <property type="match status" value="1"/>
</dbReference>
<dbReference type="Proteomes" id="UP000440578">
    <property type="component" value="Unassembled WGS sequence"/>
</dbReference>
<evidence type="ECO:0000256" key="5">
    <source>
        <dbReference type="ARBA" id="ARBA00023145"/>
    </source>
</evidence>
<dbReference type="InterPro" id="IPR000169">
    <property type="entry name" value="Pept_cys_AS"/>
</dbReference>
<evidence type="ECO:0000256" key="3">
    <source>
        <dbReference type="ARBA" id="ARBA00022801"/>
    </source>
</evidence>
<dbReference type="Pfam" id="PF08246">
    <property type="entry name" value="Inhibitor_I29"/>
    <property type="match status" value="1"/>
</dbReference>
<dbReference type="InterPro" id="IPR025661">
    <property type="entry name" value="Pept_asp_AS"/>
</dbReference>
<keyword evidence="5" id="KW-0865">Zymogen</keyword>
<keyword evidence="6" id="KW-1015">Disulfide bond</keyword>
<dbReference type="EMBL" id="VIIS01000711">
    <property type="protein sequence ID" value="KAF0305907.1"/>
    <property type="molecule type" value="Genomic_DNA"/>
</dbReference>
<feature type="domain" description="Cathepsin propeptide inhibitor" evidence="9">
    <location>
        <begin position="23"/>
        <end position="83"/>
    </location>
</feature>
<dbReference type="PANTHER" id="PTHR12411">
    <property type="entry name" value="CYSTEINE PROTEASE FAMILY C1-RELATED"/>
    <property type="match status" value="1"/>
</dbReference>
<dbReference type="CDD" id="cd02248">
    <property type="entry name" value="Peptidase_C1A"/>
    <property type="match status" value="1"/>
</dbReference>
<name>A0A6A4WE16_AMPAM</name>
<evidence type="ECO:0000256" key="2">
    <source>
        <dbReference type="ARBA" id="ARBA00022670"/>
    </source>
</evidence>
<dbReference type="SUPFAM" id="SSF54001">
    <property type="entry name" value="Cysteine proteinases"/>
    <property type="match status" value="1"/>
</dbReference>
<evidence type="ECO:0000259" key="8">
    <source>
        <dbReference type="SMART" id="SM00645"/>
    </source>
</evidence>
<dbReference type="FunFam" id="3.90.70.10:FF:000006">
    <property type="entry name" value="Cathepsin S"/>
    <property type="match status" value="1"/>
</dbReference>
<gene>
    <name evidence="10" type="primary">CATL_5</name>
    <name evidence="10" type="ORF">FJT64_022538</name>
</gene>
<dbReference type="InterPro" id="IPR038765">
    <property type="entry name" value="Papain-like_cys_pep_sf"/>
</dbReference>
<evidence type="ECO:0000313" key="10">
    <source>
        <dbReference type="EMBL" id="KAF0305907.1"/>
    </source>
</evidence>
<feature type="chain" id="PRO_5025446094" evidence="7">
    <location>
        <begin position="16"/>
        <end position="333"/>
    </location>
</feature>
<dbReference type="Pfam" id="PF00112">
    <property type="entry name" value="Peptidase_C1"/>
    <property type="match status" value="1"/>
</dbReference>
<keyword evidence="11" id="KW-1185">Reference proteome</keyword>
<dbReference type="PROSITE" id="PS00640">
    <property type="entry name" value="THIOL_PROTEASE_ASN"/>
    <property type="match status" value="1"/>
</dbReference>
<evidence type="ECO:0000256" key="1">
    <source>
        <dbReference type="ARBA" id="ARBA00008455"/>
    </source>
</evidence>
<dbReference type="InterPro" id="IPR039417">
    <property type="entry name" value="Peptidase_C1A_papain-like"/>
</dbReference>
<keyword evidence="4" id="KW-0788">Thiol protease</keyword>
<dbReference type="PROSITE" id="PS00139">
    <property type="entry name" value="THIOL_PROTEASE_CYS"/>
    <property type="match status" value="1"/>
</dbReference>
<dbReference type="SMART" id="SM00645">
    <property type="entry name" value="Pept_C1"/>
    <property type="match status" value="1"/>
</dbReference>